<sequence length="206" mass="22800">MLRYQAFRQGAHLRLAVFRPPPRNPVRPRDLVQQVIDYRFVLFAFGTMMSSSSGPGVSCRYSFKILLISDTGVGKRSLLVSFISNNLLFNMGSMGALSNAIGDLTKLQLIDFSNNKYLNGQLPPSIGNLKKLQTLILIGCKFSGTIPVELGNLSQLQTLRLDRNNLIGPVPQSISNLTRLKVLNFANNELTGMIPNMTGMHALYNL</sequence>
<reference evidence="4 5" key="1">
    <citation type="submission" date="2020-08" db="EMBL/GenBank/DDBJ databases">
        <title>Plant Genome Project.</title>
        <authorList>
            <person name="Zhang R.-G."/>
        </authorList>
    </citation>
    <scope>NUCLEOTIDE SEQUENCE [LARGE SCALE GENOMIC DNA]</scope>
    <source>
        <tissue evidence="4">Rhizome</tissue>
    </source>
</reference>
<dbReference type="AlphaFoldDB" id="A0A8J5H0S0"/>
<dbReference type="FunFam" id="3.80.10.10:FF:000383">
    <property type="entry name" value="Leucine-rich repeat receptor protein kinase EMS1"/>
    <property type="match status" value="1"/>
</dbReference>
<evidence type="ECO:0000256" key="1">
    <source>
        <dbReference type="ARBA" id="ARBA00004196"/>
    </source>
</evidence>
<protein>
    <submittedName>
        <fullName evidence="4">Uncharacterized protein</fullName>
    </submittedName>
</protein>
<name>A0A8J5H0S0_ZINOF</name>
<evidence type="ECO:0000313" key="5">
    <source>
        <dbReference type="Proteomes" id="UP000734854"/>
    </source>
</evidence>
<keyword evidence="5" id="KW-1185">Reference proteome</keyword>
<proteinExistence type="predicted"/>
<comment type="subcellular location">
    <subcellularLocation>
        <location evidence="1">Cell envelope</location>
    </subcellularLocation>
</comment>
<dbReference type="PANTHER" id="PTHR48059:SF38">
    <property type="entry name" value="OS04G0534166 PROTEIN"/>
    <property type="match status" value="1"/>
</dbReference>
<dbReference type="InterPro" id="IPR032675">
    <property type="entry name" value="LRR_dom_sf"/>
</dbReference>
<accession>A0A8J5H0S0</accession>
<evidence type="ECO:0000256" key="3">
    <source>
        <dbReference type="ARBA" id="ARBA00022737"/>
    </source>
</evidence>
<comment type="caution">
    <text evidence="4">The sequence shown here is derived from an EMBL/GenBank/DDBJ whole genome shotgun (WGS) entry which is preliminary data.</text>
</comment>
<dbReference type="Proteomes" id="UP000734854">
    <property type="component" value="Unassembled WGS sequence"/>
</dbReference>
<evidence type="ECO:0000256" key="2">
    <source>
        <dbReference type="ARBA" id="ARBA00022614"/>
    </source>
</evidence>
<dbReference type="SUPFAM" id="SSF52058">
    <property type="entry name" value="L domain-like"/>
    <property type="match status" value="1"/>
</dbReference>
<dbReference type="Pfam" id="PF00560">
    <property type="entry name" value="LRR_1"/>
    <property type="match status" value="4"/>
</dbReference>
<organism evidence="4 5">
    <name type="scientific">Zingiber officinale</name>
    <name type="common">Ginger</name>
    <name type="synonym">Amomum zingiber</name>
    <dbReference type="NCBI Taxonomy" id="94328"/>
    <lineage>
        <taxon>Eukaryota</taxon>
        <taxon>Viridiplantae</taxon>
        <taxon>Streptophyta</taxon>
        <taxon>Embryophyta</taxon>
        <taxon>Tracheophyta</taxon>
        <taxon>Spermatophyta</taxon>
        <taxon>Magnoliopsida</taxon>
        <taxon>Liliopsida</taxon>
        <taxon>Zingiberales</taxon>
        <taxon>Zingiberaceae</taxon>
        <taxon>Zingiber</taxon>
    </lineage>
</organism>
<dbReference type="InterPro" id="IPR001611">
    <property type="entry name" value="Leu-rich_rpt"/>
</dbReference>
<dbReference type="PANTHER" id="PTHR48059">
    <property type="entry name" value="POLYGALACTURONASE INHIBITOR 1"/>
    <property type="match status" value="1"/>
</dbReference>
<evidence type="ECO:0000313" key="4">
    <source>
        <dbReference type="EMBL" id="KAG6518396.1"/>
    </source>
</evidence>
<keyword evidence="3" id="KW-0677">Repeat</keyword>
<dbReference type="Gene3D" id="3.80.10.10">
    <property type="entry name" value="Ribonuclease Inhibitor"/>
    <property type="match status" value="1"/>
</dbReference>
<dbReference type="EMBL" id="JACMSC010000006">
    <property type="protein sequence ID" value="KAG6518396.1"/>
    <property type="molecule type" value="Genomic_DNA"/>
</dbReference>
<keyword evidence="2" id="KW-0433">Leucine-rich repeat</keyword>
<dbReference type="InterPro" id="IPR051848">
    <property type="entry name" value="PGIP"/>
</dbReference>
<gene>
    <name evidence="4" type="ORF">ZIOFF_021871</name>
</gene>